<feature type="domain" description="Alpha fucosidase A-like C-terminal" evidence="3">
    <location>
        <begin position="696"/>
        <end position="761"/>
    </location>
</feature>
<dbReference type="RefSeq" id="XP_018130452.1">
    <property type="nucleotide sequence ID" value="XM_018273550.1"/>
</dbReference>
<keyword evidence="6" id="KW-1185">Reference proteome</keyword>
<dbReference type="SUPFAM" id="SSF48208">
    <property type="entry name" value="Six-hairpin glycosidases"/>
    <property type="match status" value="1"/>
</dbReference>
<evidence type="ECO:0000259" key="4">
    <source>
        <dbReference type="Pfam" id="PF22124"/>
    </source>
</evidence>
<dbReference type="InterPro" id="IPR008928">
    <property type="entry name" value="6-hairpin_glycosidase_sf"/>
</dbReference>
<organism evidence="5 6">
    <name type="scientific">Pseudogymnoascus verrucosus</name>
    <dbReference type="NCBI Taxonomy" id="342668"/>
    <lineage>
        <taxon>Eukaryota</taxon>
        <taxon>Fungi</taxon>
        <taxon>Dikarya</taxon>
        <taxon>Ascomycota</taxon>
        <taxon>Pezizomycotina</taxon>
        <taxon>Leotiomycetes</taxon>
        <taxon>Thelebolales</taxon>
        <taxon>Thelebolaceae</taxon>
        <taxon>Pseudogymnoascus</taxon>
    </lineage>
</organism>
<dbReference type="Pfam" id="PF21307">
    <property type="entry name" value="Glyco_hydro_95_C"/>
    <property type="match status" value="1"/>
</dbReference>
<feature type="chain" id="PRO_5008608724" evidence="1">
    <location>
        <begin position="19"/>
        <end position="784"/>
    </location>
</feature>
<evidence type="ECO:0000313" key="5">
    <source>
        <dbReference type="EMBL" id="OBT96719.1"/>
    </source>
</evidence>
<feature type="signal peptide" evidence="1">
    <location>
        <begin position="1"/>
        <end position="18"/>
    </location>
</feature>
<protein>
    <submittedName>
        <fullName evidence="5">Uncharacterized protein</fullName>
    </submittedName>
</protein>
<evidence type="ECO:0000259" key="2">
    <source>
        <dbReference type="Pfam" id="PF14498"/>
    </source>
</evidence>
<dbReference type="EMBL" id="KV460226">
    <property type="protein sequence ID" value="OBT96719.1"/>
    <property type="molecule type" value="Genomic_DNA"/>
</dbReference>
<name>A0A1B8GLK6_9PEZI</name>
<dbReference type="PANTHER" id="PTHR31084">
    <property type="entry name" value="ALPHA-L-FUCOSIDASE 2"/>
    <property type="match status" value="1"/>
</dbReference>
<dbReference type="Proteomes" id="UP000091956">
    <property type="component" value="Unassembled WGS sequence"/>
</dbReference>
<dbReference type="OrthoDB" id="2848340at2759"/>
<dbReference type="GO" id="GO:0005975">
    <property type="term" value="P:carbohydrate metabolic process"/>
    <property type="evidence" value="ECO:0007669"/>
    <property type="project" value="InterPro"/>
</dbReference>
<dbReference type="AlphaFoldDB" id="A0A1B8GLK6"/>
<dbReference type="InterPro" id="IPR012341">
    <property type="entry name" value="6hp_glycosidase-like_sf"/>
</dbReference>
<keyword evidence="1" id="KW-0732">Signal</keyword>
<dbReference type="Pfam" id="PF14498">
    <property type="entry name" value="Glyco_hyd_65N_2"/>
    <property type="match status" value="1"/>
</dbReference>
<dbReference type="GeneID" id="28837459"/>
<proteinExistence type="predicted"/>
<dbReference type="InterPro" id="IPR016518">
    <property type="entry name" value="Alpha-L-fucosidase"/>
</dbReference>
<evidence type="ECO:0000256" key="1">
    <source>
        <dbReference type="SAM" id="SignalP"/>
    </source>
</evidence>
<evidence type="ECO:0000259" key="3">
    <source>
        <dbReference type="Pfam" id="PF21307"/>
    </source>
</evidence>
<dbReference type="Gene3D" id="1.50.10.10">
    <property type="match status" value="1"/>
</dbReference>
<reference evidence="6" key="2">
    <citation type="journal article" date="2018" name="Nat. Commun.">
        <title>Extreme sensitivity to ultraviolet light in the fungal pathogen causing white-nose syndrome of bats.</title>
        <authorList>
            <person name="Palmer J.M."/>
            <person name="Drees K.P."/>
            <person name="Foster J.T."/>
            <person name="Lindner D.L."/>
        </authorList>
    </citation>
    <scope>NUCLEOTIDE SEQUENCE [LARGE SCALE GENOMIC DNA]</scope>
    <source>
        <strain evidence="6">UAMH 10579</strain>
    </source>
</reference>
<evidence type="ECO:0000313" key="6">
    <source>
        <dbReference type="Proteomes" id="UP000091956"/>
    </source>
</evidence>
<reference evidence="5 6" key="1">
    <citation type="submission" date="2016-03" db="EMBL/GenBank/DDBJ databases">
        <title>Comparative genomics of Pseudogymnoascus destructans, the fungus causing white-nose syndrome of bats.</title>
        <authorList>
            <person name="Palmer J.M."/>
            <person name="Drees K.P."/>
            <person name="Foster J.T."/>
            <person name="Lindner D.L."/>
        </authorList>
    </citation>
    <scope>NUCLEOTIDE SEQUENCE [LARGE SCALE GENOMIC DNA]</scope>
    <source>
        <strain evidence="5 6">UAMH 10579</strain>
    </source>
</reference>
<dbReference type="InterPro" id="IPR027414">
    <property type="entry name" value="GH95_N_dom"/>
</dbReference>
<feature type="domain" description="Glycosyl hydrolase family 95 catalytic" evidence="4">
    <location>
        <begin position="282"/>
        <end position="694"/>
    </location>
</feature>
<dbReference type="Pfam" id="PF22124">
    <property type="entry name" value="Glyco_hydro_95_cat"/>
    <property type="match status" value="1"/>
</dbReference>
<accession>A0A1B8GLK6</accession>
<gene>
    <name evidence="5" type="ORF">VE01_04073</name>
</gene>
<dbReference type="InterPro" id="IPR054363">
    <property type="entry name" value="GH95_cat"/>
</dbReference>
<dbReference type="PIRSF" id="PIRSF007663">
    <property type="entry name" value="UCP007663"/>
    <property type="match status" value="1"/>
</dbReference>
<dbReference type="PANTHER" id="PTHR31084:SF0">
    <property type="entry name" value="ALPHA-L-FUCOSIDASE 2"/>
    <property type="match status" value="1"/>
</dbReference>
<dbReference type="GO" id="GO:0004560">
    <property type="term" value="F:alpha-L-fucosidase activity"/>
    <property type="evidence" value="ECO:0007669"/>
    <property type="project" value="InterPro"/>
</dbReference>
<dbReference type="InterPro" id="IPR049053">
    <property type="entry name" value="AFCA-like_C"/>
</dbReference>
<feature type="domain" description="Glycosyl hydrolase family 95 N-terminal" evidence="2">
    <location>
        <begin position="26"/>
        <end position="259"/>
    </location>
</feature>
<sequence>MVGITKLIVVGLLGHVSAISNASSKLWYGNPAGNFQEALPVGNGRLGAVVFGTIAEKVVLNEDSVWSGGYQDRVNRNALGSFPNVVSNLNNGDVSSADSLWNSDLVGTPSISRIYQPVGNMILNFNHDASLVSNYNRTLDLKTASNVVSYQINGVKYTRQAIANYPRGVIGFRYTADRPKALSFTISLSRDQGVRSLDVNVSNRSITLNGKAPADSGLDFAAKIKIVTSTGTVTSTTTALTITNSQVVEIYFDAETAFRYPSEQQWWNAIDSKIDGAISAGWSSFYNESITDYQNLYNRVSLDLGNSGTVGTAETGTRLSNWRSQGGVNYDPELLTLAYNYGRFLLIGSSRPGSLPANLQGIWNDNFDPSWGSKFTININIQMNYWPAETTNLGETSMPVFDHLKRMQSRGQDVARTMYGAGGWVCHHNTDLWGDCAPHDSDTLWSANPMGGAWLSLQLIEHYRFSRDNNFAANVALPILSDALSFFYDFLILKPDGYYATGYAASPENQYYIPANKCTGGAIAGLDHGTAHDRQVLYELFKGFVELSDALGSTAGVSQAKDYLSKIKPPIVGNSGEILEWSGQYAEREPGHRHLSHLVAVYPGSQISPLLNTTLSNAALVSINRRMEAGSGNMGWSRAWAAGIYARLLQGNEAVSHVLYLVSSYLSNNLFDLNTSVFQIDGNLGLVAAFTEVLLQSHAGVVHLTPALANNVLAAGSVKGLVARGNFVVDITWANHALLTATVRSQIGGMLALRIAGGTTFSVDGVRYSGPISTIAGRSYSITV</sequence>